<feature type="domain" description="Prepilin type IV endopeptidase peptidase" evidence="8">
    <location>
        <begin position="98"/>
        <end position="195"/>
    </location>
</feature>
<feature type="transmembrane region" description="Helical" evidence="7">
    <location>
        <begin position="93"/>
        <end position="109"/>
    </location>
</feature>
<comment type="caution">
    <text evidence="10">The sequence shown here is derived from an EMBL/GenBank/DDBJ whole genome shotgun (WGS) entry which is preliminary data.</text>
</comment>
<dbReference type="PANTHER" id="PTHR30487">
    <property type="entry name" value="TYPE 4 PREPILIN-LIKE PROTEINS LEADER PEPTIDE-PROCESSING ENZYME"/>
    <property type="match status" value="1"/>
</dbReference>
<protein>
    <submittedName>
        <fullName evidence="10">Type 4 prepilin-like proteins leader peptide-processing enzyme</fullName>
    </submittedName>
</protein>
<dbReference type="InterPro" id="IPR000045">
    <property type="entry name" value="Prepilin_IV_endopep_pep"/>
</dbReference>
<evidence type="ECO:0000256" key="1">
    <source>
        <dbReference type="ARBA" id="ARBA00004651"/>
    </source>
</evidence>
<dbReference type="GO" id="GO:0005886">
    <property type="term" value="C:plasma membrane"/>
    <property type="evidence" value="ECO:0007669"/>
    <property type="project" value="UniProtKB-SubCell"/>
</dbReference>
<dbReference type="RefSeq" id="WP_185125936.1">
    <property type="nucleotide sequence ID" value="NZ_CAJEWD010000008.1"/>
</dbReference>
<accession>A0A6V7RKT2</accession>
<sequence>MIIITVMGGILASFLYALTQNNTIDFFKRRSKCDHCQIELNVLDLIPVFGFLKNRGTCRGCHSKISSNYIICELLVMSLFLVPVFLPIAYDDLVLYYLFVAIFIPLAIYDFETMLIPLHMVLILLLAGLFLSRFENVEIVADTVTILILHILYMLFKDKIGYGDIQLFSVLSLLTPLDFFIFTFLFTYIVGGLTVIILDFFTTQRITKVPLVPFIASSLIMTFYLYIDFNDIYFGGF</sequence>
<proteinExistence type="inferred from homology"/>
<dbReference type="InterPro" id="IPR050882">
    <property type="entry name" value="Prepilin_peptidase/N-MTase"/>
</dbReference>
<evidence type="ECO:0000313" key="11">
    <source>
        <dbReference type="Proteomes" id="UP000589351"/>
    </source>
</evidence>
<dbReference type="GO" id="GO:0004190">
    <property type="term" value="F:aspartic-type endopeptidase activity"/>
    <property type="evidence" value="ECO:0007669"/>
    <property type="project" value="InterPro"/>
</dbReference>
<feature type="transmembrane region" description="Helical" evidence="7">
    <location>
        <begin position="139"/>
        <end position="156"/>
    </location>
</feature>
<evidence type="ECO:0000256" key="7">
    <source>
        <dbReference type="SAM" id="Phobius"/>
    </source>
</evidence>
<evidence type="ECO:0000259" key="9">
    <source>
        <dbReference type="Pfam" id="PF06750"/>
    </source>
</evidence>
<comment type="subcellular location">
    <subcellularLocation>
        <location evidence="1">Cell membrane</location>
        <topology evidence="1">Multi-pass membrane protein</topology>
    </subcellularLocation>
</comment>
<feature type="transmembrane region" description="Helical" evidence="7">
    <location>
        <begin position="179"/>
        <end position="202"/>
    </location>
</feature>
<dbReference type="Gene3D" id="1.20.120.1220">
    <property type="match status" value="1"/>
</dbReference>
<gene>
    <name evidence="10" type="primary">comC</name>
    <name evidence="10" type="ORF">JEODO184_01460</name>
</gene>
<organism evidence="10 11">
    <name type="scientific">Jeotgalicoccus meleagridis</name>
    <dbReference type="NCBI Taxonomy" id="2759181"/>
    <lineage>
        <taxon>Bacteria</taxon>
        <taxon>Bacillati</taxon>
        <taxon>Bacillota</taxon>
        <taxon>Bacilli</taxon>
        <taxon>Bacillales</taxon>
        <taxon>Staphylococcaceae</taxon>
        <taxon>Jeotgalicoccus</taxon>
    </lineage>
</organism>
<evidence type="ECO:0000256" key="4">
    <source>
        <dbReference type="ARBA" id="ARBA00022692"/>
    </source>
</evidence>
<evidence type="ECO:0000259" key="8">
    <source>
        <dbReference type="Pfam" id="PF01478"/>
    </source>
</evidence>
<feature type="transmembrane region" description="Helical" evidence="7">
    <location>
        <begin position="209"/>
        <end position="227"/>
    </location>
</feature>
<name>A0A6V7RKT2_9STAP</name>
<evidence type="ECO:0000256" key="6">
    <source>
        <dbReference type="ARBA" id="ARBA00023136"/>
    </source>
</evidence>
<evidence type="ECO:0000256" key="2">
    <source>
        <dbReference type="ARBA" id="ARBA00005801"/>
    </source>
</evidence>
<dbReference type="Pfam" id="PF06750">
    <property type="entry name" value="A24_N_bact"/>
    <property type="match status" value="1"/>
</dbReference>
<evidence type="ECO:0000256" key="5">
    <source>
        <dbReference type="ARBA" id="ARBA00022989"/>
    </source>
</evidence>
<dbReference type="EMBL" id="CAJEWD010000008">
    <property type="protein sequence ID" value="CAD2078717.1"/>
    <property type="molecule type" value="Genomic_DNA"/>
</dbReference>
<dbReference type="InterPro" id="IPR010627">
    <property type="entry name" value="Prepilin_pept_A24_N"/>
</dbReference>
<dbReference type="Pfam" id="PF01478">
    <property type="entry name" value="Peptidase_A24"/>
    <property type="match status" value="1"/>
</dbReference>
<feature type="transmembrane region" description="Helical" evidence="7">
    <location>
        <begin position="68"/>
        <end position="86"/>
    </location>
</feature>
<keyword evidence="11" id="KW-1185">Reference proteome</keyword>
<dbReference type="PANTHER" id="PTHR30487:SF0">
    <property type="entry name" value="PREPILIN LEADER PEPTIDASE_N-METHYLTRANSFERASE-RELATED"/>
    <property type="match status" value="1"/>
</dbReference>
<evidence type="ECO:0000313" key="10">
    <source>
        <dbReference type="EMBL" id="CAD2078717.1"/>
    </source>
</evidence>
<keyword evidence="3" id="KW-1003">Cell membrane</keyword>
<keyword evidence="6 7" id="KW-0472">Membrane</keyword>
<keyword evidence="5 7" id="KW-1133">Transmembrane helix</keyword>
<dbReference type="Proteomes" id="UP000589351">
    <property type="component" value="Unassembled WGS sequence"/>
</dbReference>
<comment type="similarity">
    <text evidence="2">Belongs to the peptidase A24 family.</text>
</comment>
<feature type="transmembrane region" description="Helical" evidence="7">
    <location>
        <begin position="115"/>
        <end position="132"/>
    </location>
</feature>
<keyword evidence="4 7" id="KW-0812">Transmembrane</keyword>
<evidence type="ECO:0000256" key="3">
    <source>
        <dbReference type="ARBA" id="ARBA00022475"/>
    </source>
</evidence>
<dbReference type="AlphaFoldDB" id="A0A6V7RKT2"/>
<dbReference type="GO" id="GO:0006465">
    <property type="term" value="P:signal peptide processing"/>
    <property type="evidence" value="ECO:0007669"/>
    <property type="project" value="TreeGrafter"/>
</dbReference>
<reference evidence="10 11" key="1">
    <citation type="submission" date="2020-07" db="EMBL/GenBank/DDBJ databases">
        <authorList>
            <person name="Criscuolo A."/>
        </authorList>
    </citation>
    <scope>NUCLEOTIDE SEQUENCE [LARGE SCALE GENOMIC DNA]</scope>
    <source>
        <strain evidence="10">CIP111649</strain>
    </source>
</reference>
<feature type="domain" description="Prepilin peptidase A24 N-terminal" evidence="9">
    <location>
        <begin position="6"/>
        <end position="82"/>
    </location>
</feature>